<dbReference type="AlphaFoldDB" id="A0A0F9LKD5"/>
<dbReference type="InterPro" id="IPR018709">
    <property type="entry name" value="CoA_activase_DUF2229"/>
</dbReference>
<feature type="non-terminal residue" evidence="2">
    <location>
        <position position="1"/>
    </location>
</feature>
<evidence type="ECO:0000259" key="1">
    <source>
        <dbReference type="Pfam" id="PF09989"/>
    </source>
</evidence>
<dbReference type="PANTHER" id="PTHR32329:SF2">
    <property type="entry name" value="BIFUNCTIONAL PROTEIN [INCLUDES 2-HYDROXYACYL-COA DEHYDRATASE (N-TER) AND ITS ACTIVATOR DOMAIN (C_TERM)"/>
    <property type="match status" value="1"/>
</dbReference>
<sequence>SYTCPKLLGLPDMLKALPDAPKILSANFDAKKKRRYYYKSLLDVASPITKNPLAVHGAYKAAVDAQAQFKAAQLEGGLIDDIMENKTRRKKGDSEVTIGLVGHPYNIFDSHLSLNFLERLRRKNINVVTAESVAHEDIEKQLSSLPKAIYWSYEKQIVGSAMHWLNSKIVDGIVYLLAFACGPDSMIQVLLEDEASKARQTPLMSVVVDEHSGEAGIVTRLEAFLDMIQYKKMKVST</sequence>
<dbReference type="EMBL" id="LAZR01012235">
    <property type="protein sequence ID" value="KKM27900.1"/>
    <property type="molecule type" value="Genomic_DNA"/>
</dbReference>
<gene>
    <name evidence="2" type="ORF">LCGC14_1570050</name>
</gene>
<dbReference type="Gene3D" id="3.40.50.11900">
    <property type="match status" value="1"/>
</dbReference>
<protein>
    <recommendedName>
        <fullName evidence="1">DUF2229 domain-containing protein</fullName>
    </recommendedName>
</protein>
<comment type="caution">
    <text evidence="2">The sequence shown here is derived from an EMBL/GenBank/DDBJ whole genome shotgun (WGS) entry which is preliminary data.</text>
</comment>
<dbReference type="Pfam" id="PF09989">
    <property type="entry name" value="DUF2229"/>
    <property type="match status" value="1"/>
</dbReference>
<dbReference type="InterPro" id="IPR051805">
    <property type="entry name" value="Dehydratase_Activator_Redct"/>
</dbReference>
<proteinExistence type="predicted"/>
<accession>A0A0F9LKD5</accession>
<feature type="domain" description="DUF2229" evidence="1">
    <location>
        <begin position="1"/>
        <end position="133"/>
    </location>
</feature>
<organism evidence="2">
    <name type="scientific">marine sediment metagenome</name>
    <dbReference type="NCBI Taxonomy" id="412755"/>
    <lineage>
        <taxon>unclassified sequences</taxon>
        <taxon>metagenomes</taxon>
        <taxon>ecological metagenomes</taxon>
    </lineage>
</organism>
<dbReference type="PANTHER" id="PTHR32329">
    <property type="entry name" value="BIFUNCTIONAL PROTEIN [INCLUDES 2-HYDROXYACYL-COA DEHYDRATASE (N-TER) AND ITS ACTIVATOR DOMAIN (C_TERM)-RELATED"/>
    <property type="match status" value="1"/>
</dbReference>
<reference evidence="2" key="1">
    <citation type="journal article" date="2015" name="Nature">
        <title>Complex archaea that bridge the gap between prokaryotes and eukaryotes.</title>
        <authorList>
            <person name="Spang A."/>
            <person name="Saw J.H."/>
            <person name="Jorgensen S.L."/>
            <person name="Zaremba-Niedzwiedzka K."/>
            <person name="Martijn J."/>
            <person name="Lind A.E."/>
            <person name="van Eijk R."/>
            <person name="Schleper C."/>
            <person name="Guy L."/>
            <person name="Ettema T.J."/>
        </authorList>
    </citation>
    <scope>NUCLEOTIDE SEQUENCE</scope>
</reference>
<evidence type="ECO:0000313" key="2">
    <source>
        <dbReference type="EMBL" id="KKM27900.1"/>
    </source>
</evidence>
<name>A0A0F9LKD5_9ZZZZ</name>